<sequence length="202" mass="23621">MANEMTSDAMNKVAARFSELYEWVKQPATQTVNAAANEELNDVVNEKEPRSSMYPELHSLIAENLEEDGLEYTFRQNDQKVGIKRAYDTKVIGEFTCPKRKCRIHRWFSNSIAIRIREYEGHQYNVQVYHQRCSHCEQPTRAKLKELAYADRVAYYLKKWNGINAVPPTIEVDHKSNHMKELCEGCKKGHCGDKRDKKKKMY</sequence>
<evidence type="ECO:0000256" key="2">
    <source>
        <dbReference type="ARBA" id="ARBA00022771"/>
    </source>
</evidence>
<dbReference type="EMBL" id="JADFTT010000531">
    <property type="protein sequence ID" value="KAG5760577.1"/>
    <property type="molecule type" value="Genomic_DNA"/>
</dbReference>
<dbReference type="OrthoDB" id="8121437at2759"/>
<keyword evidence="3" id="KW-0862">Zinc</keyword>
<comment type="caution">
    <text evidence="5">The sequence shown here is derived from an EMBL/GenBank/DDBJ whole genome shotgun (WGS) entry which is preliminary data.</text>
</comment>
<evidence type="ECO:0000313" key="5">
    <source>
        <dbReference type="EMBL" id="KAG5760577.1"/>
    </source>
</evidence>
<organism evidence="5 6">
    <name type="scientific">Fusarium xylarioides</name>
    <dbReference type="NCBI Taxonomy" id="221167"/>
    <lineage>
        <taxon>Eukaryota</taxon>
        <taxon>Fungi</taxon>
        <taxon>Dikarya</taxon>
        <taxon>Ascomycota</taxon>
        <taxon>Pezizomycotina</taxon>
        <taxon>Sordariomycetes</taxon>
        <taxon>Hypocreomycetidae</taxon>
        <taxon>Hypocreales</taxon>
        <taxon>Nectriaceae</taxon>
        <taxon>Fusarium</taxon>
        <taxon>Fusarium fujikuroi species complex</taxon>
    </lineage>
</organism>
<dbReference type="AlphaFoldDB" id="A0A9P7L0V7"/>
<dbReference type="InterPro" id="IPR027377">
    <property type="entry name" value="ZAR1/RTP1-5-like_Znf-3CxxC"/>
</dbReference>
<evidence type="ECO:0000256" key="3">
    <source>
        <dbReference type="ARBA" id="ARBA00022833"/>
    </source>
</evidence>
<dbReference type="SMART" id="SM01328">
    <property type="entry name" value="zf-3CxxC"/>
    <property type="match status" value="1"/>
</dbReference>
<evidence type="ECO:0000313" key="6">
    <source>
        <dbReference type="Proteomes" id="UP000750502"/>
    </source>
</evidence>
<dbReference type="GO" id="GO:0008270">
    <property type="term" value="F:zinc ion binding"/>
    <property type="evidence" value="ECO:0007669"/>
    <property type="project" value="UniProtKB-KW"/>
</dbReference>
<reference evidence="5" key="1">
    <citation type="journal article" date="2020" name="bioRxiv">
        <title>Historical genomics reveals the evolutionary mechanisms behind multiple outbreaks of the host-specific coffee wilt pathogen Fusarium xylarioides.</title>
        <authorList>
            <person name="Peck D."/>
            <person name="Nowell R.W."/>
            <person name="Flood J."/>
            <person name="Ryan M.J."/>
            <person name="Barraclough T.G."/>
        </authorList>
    </citation>
    <scope>NUCLEOTIDE SEQUENCE</scope>
    <source>
        <strain evidence="5">IMI 127659i</strain>
    </source>
</reference>
<protein>
    <recommendedName>
        <fullName evidence="4">3CxxC-type domain-containing protein</fullName>
    </recommendedName>
</protein>
<dbReference type="Pfam" id="PF13695">
    <property type="entry name" value="Zn_ribbon_3CxxC"/>
    <property type="match status" value="1"/>
</dbReference>
<accession>A0A9P7L0V7</accession>
<dbReference type="Proteomes" id="UP000750502">
    <property type="component" value="Unassembled WGS sequence"/>
</dbReference>
<evidence type="ECO:0000259" key="4">
    <source>
        <dbReference type="SMART" id="SM01328"/>
    </source>
</evidence>
<reference evidence="5" key="2">
    <citation type="submission" date="2020-10" db="EMBL/GenBank/DDBJ databases">
        <authorList>
            <person name="Peck L.D."/>
            <person name="Nowell R.W."/>
            <person name="Flood J."/>
            <person name="Ryan M.J."/>
            <person name="Barraclough T.G."/>
        </authorList>
    </citation>
    <scope>NUCLEOTIDE SEQUENCE</scope>
    <source>
        <strain evidence="5">IMI 127659i</strain>
    </source>
</reference>
<feature type="domain" description="3CxxC-type" evidence="4">
    <location>
        <begin position="90"/>
        <end position="189"/>
    </location>
</feature>
<proteinExistence type="predicted"/>
<gene>
    <name evidence="5" type="ORF">H9Q72_011318</name>
</gene>
<keyword evidence="2" id="KW-0863">Zinc-finger</keyword>
<keyword evidence="1" id="KW-0479">Metal-binding</keyword>
<evidence type="ECO:0000256" key="1">
    <source>
        <dbReference type="ARBA" id="ARBA00022723"/>
    </source>
</evidence>
<keyword evidence="6" id="KW-1185">Reference proteome</keyword>
<name>A0A9P7L0V7_9HYPO</name>